<dbReference type="eggNOG" id="ENOG502SKSF">
    <property type="taxonomic scope" value="Eukaryota"/>
</dbReference>
<protein>
    <submittedName>
        <fullName evidence="2">Amidohydrolase 2</fullName>
    </submittedName>
</protein>
<dbReference type="EMBL" id="GL630006">
    <property type="protein sequence ID" value="EFW98595.1"/>
    <property type="molecule type" value="Genomic_DNA"/>
</dbReference>
<dbReference type="RefSeq" id="XP_014168078.1">
    <property type="nucleotide sequence ID" value="XM_014312603.1"/>
</dbReference>
<dbReference type="InterPro" id="IPR052358">
    <property type="entry name" value="Aro_Compnd_Degr_Hydrolases"/>
</dbReference>
<dbReference type="Pfam" id="PF04909">
    <property type="entry name" value="Amidohydro_2"/>
    <property type="match status" value="1"/>
</dbReference>
<accession>F0XUC8</accession>
<dbReference type="PANTHER" id="PTHR35563">
    <property type="entry name" value="BARREL METAL-DEPENDENT HYDROLASE, PUTATIVE (AFU_ORTHOLOGUE AFUA_1G16240)-RELATED"/>
    <property type="match status" value="1"/>
</dbReference>
<dbReference type="InterPro" id="IPR006680">
    <property type="entry name" value="Amidohydro-rel"/>
</dbReference>
<evidence type="ECO:0000313" key="2">
    <source>
        <dbReference type="EMBL" id="EFW98595.1"/>
    </source>
</evidence>
<keyword evidence="2" id="KW-0378">Hydrolase</keyword>
<gene>
    <name evidence="2" type="ORF">CMQ_4447</name>
</gene>
<dbReference type="GO" id="GO:0016787">
    <property type="term" value="F:hydrolase activity"/>
    <property type="evidence" value="ECO:0007669"/>
    <property type="project" value="UniProtKB-KW"/>
</dbReference>
<dbReference type="Proteomes" id="UP000007796">
    <property type="component" value="Unassembled WGS sequence"/>
</dbReference>
<dbReference type="OrthoDB" id="2135488at2759"/>
<dbReference type="GeneID" id="25977659"/>
<organism evidence="3">
    <name type="scientific">Grosmannia clavigera (strain kw1407 / UAMH 11150)</name>
    <name type="common">Blue stain fungus</name>
    <name type="synonym">Graphiocladiella clavigera</name>
    <dbReference type="NCBI Taxonomy" id="655863"/>
    <lineage>
        <taxon>Eukaryota</taxon>
        <taxon>Fungi</taxon>
        <taxon>Dikarya</taxon>
        <taxon>Ascomycota</taxon>
        <taxon>Pezizomycotina</taxon>
        <taxon>Sordariomycetes</taxon>
        <taxon>Sordariomycetidae</taxon>
        <taxon>Ophiostomatales</taxon>
        <taxon>Ophiostomataceae</taxon>
        <taxon>Leptographium</taxon>
    </lineage>
</organism>
<evidence type="ECO:0000313" key="3">
    <source>
        <dbReference type="Proteomes" id="UP000007796"/>
    </source>
</evidence>
<evidence type="ECO:0000259" key="1">
    <source>
        <dbReference type="Pfam" id="PF04909"/>
    </source>
</evidence>
<dbReference type="HOGENOM" id="CLU_064039_1_0_1"/>
<name>F0XUC8_GROCL</name>
<dbReference type="InterPro" id="IPR032466">
    <property type="entry name" value="Metal_Hydrolase"/>
</dbReference>
<dbReference type="InParanoid" id="F0XUC8"/>
<feature type="domain" description="Amidohydrolase-related" evidence="1">
    <location>
        <begin position="43"/>
        <end position="342"/>
    </location>
</feature>
<dbReference type="AlphaFoldDB" id="F0XUC8"/>
<reference evidence="2 3" key="1">
    <citation type="journal article" date="2011" name="Proc. Natl. Acad. Sci. U.S.A.">
        <title>Genome and transcriptome analyses of the mountain pine beetle-fungal symbiont Grosmannia clavigera, a lodgepole pine pathogen.</title>
        <authorList>
            <person name="DiGuistini S."/>
            <person name="Wang Y."/>
            <person name="Liao N.Y."/>
            <person name="Taylor G."/>
            <person name="Tanguay P."/>
            <person name="Feau N."/>
            <person name="Henrissat B."/>
            <person name="Chan S.K."/>
            <person name="Hesse-Orce U."/>
            <person name="Alamouti S.M."/>
            <person name="Tsui C.K.M."/>
            <person name="Docking R.T."/>
            <person name="Levasseur A."/>
            <person name="Haridas S."/>
            <person name="Robertson G."/>
            <person name="Birol I."/>
            <person name="Holt R.A."/>
            <person name="Marra M.A."/>
            <person name="Hamelin R.C."/>
            <person name="Hirst M."/>
            <person name="Jones S.J.M."/>
            <person name="Bohlmann J."/>
            <person name="Breuil C."/>
        </authorList>
    </citation>
    <scope>NUCLEOTIDE SEQUENCE [LARGE SCALE GENOMIC DNA]</scope>
    <source>
        <strain evidence="3">kw1407 / UAMH 11150</strain>
    </source>
</reference>
<keyword evidence="3" id="KW-1185">Reference proteome</keyword>
<sequence>MWTIRHAVLPALTSRQLSAQGHHRIHNIAGVRSAAAMVPEGAWDTHIHVFEPDRFPYAEPRRYTPKAAALTAYPAAARTGCTNIVVVHASMQGQTAAPLVDLLRRQETDPQIRSRFGVLRGLTALDPDAVTDDELDALHKAGVRGCRLHENAADASKAGVVAGIAAKIEALARRTARLGWIVDVFCPLAVWAALADKLRSSSNNNRIDPRVHLVADHLASTLPGAETTLAFRELLALVRERRLFVKLSGFDRLYHDNDGIDSLAAAIKALVAAGPDQILFGSDWPHTQLDVNRAGKTAEQRLHDVEGFRHVDNAAHIAKLREWIPDDETWHKLWVANPQRLFA</sequence>
<dbReference type="Gene3D" id="3.20.20.140">
    <property type="entry name" value="Metal-dependent hydrolases"/>
    <property type="match status" value="1"/>
</dbReference>
<dbReference type="SUPFAM" id="SSF51556">
    <property type="entry name" value="Metallo-dependent hydrolases"/>
    <property type="match status" value="1"/>
</dbReference>
<dbReference type="PANTHER" id="PTHR35563:SF2">
    <property type="entry name" value="BARREL METAL-DEPENDENT HYDROLASE, PUTATIVE (AFU_ORTHOLOGUE AFUA_1G16240)-RELATED"/>
    <property type="match status" value="1"/>
</dbReference>
<proteinExistence type="predicted"/>